<reference evidence="6" key="1">
    <citation type="submission" date="2021-10" db="EMBL/GenBank/DDBJ databases">
        <title>De novo Genome Assembly of Clathrus columnatus (Basidiomycota, Fungi) Using Illumina and Nanopore Sequence Data.</title>
        <authorList>
            <person name="Ogiso-Tanaka E."/>
            <person name="Itagaki H."/>
            <person name="Hosoya T."/>
            <person name="Hosaka K."/>
        </authorList>
    </citation>
    <scope>NUCLEOTIDE SEQUENCE</scope>
    <source>
        <strain evidence="6">MO-923</strain>
    </source>
</reference>
<gene>
    <name evidence="6" type="ORF">Clacol_004003</name>
</gene>
<dbReference type="EC" id="3.1.3.48" evidence="2"/>
<proteinExistence type="inferred from homology"/>
<dbReference type="InterPro" id="IPR020422">
    <property type="entry name" value="TYR_PHOSPHATASE_DUAL_dom"/>
</dbReference>
<evidence type="ECO:0000259" key="5">
    <source>
        <dbReference type="PROSITE" id="PS50056"/>
    </source>
</evidence>
<dbReference type="CDD" id="cd14498">
    <property type="entry name" value="DSP"/>
    <property type="match status" value="1"/>
</dbReference>
<dbReference type="InterPro" id="IPR029021">
    <property type="entry name" value="Prot-tyrosine_phosphatase-like"/>
</dbReference>
<keyword evidence="4" id="KW-0904">Protein phosphatase</keyword>
<feature type="domain" description="Tyrosine specific protein phosphatases" evidence="5">
    <location>
        <begin position="174"/>
        <end position="234"/>
    </location>
</feature>
<dbReference type="AlphaFoldDB" id="A0AAV5A584"/>
<comment type="similarity">
    <text evidence="1">Belongs to the protein-tyrosine phosphatase family. Non-receptor class dual specificity subfamily.</text>
</comment>
<dbReference type="Proteomes" id="UP001050691">
    <property type="component" value="Unassembled WGS sequence"/>
</dbReference>
<dbReference type="GO" id="GO:0005737">
    <property type="term" value="C:cytoplasm"/>
    <property type="evidence" value="ECO:0007669"/>
    <property type="project" value="TreeGrafter"/>
</dbReference>
<dbReference type="PANTHER" id="PTHR10159:SF519">
    <property type="entry name" value="DUAL SPECIFICITY PROTEIN PHOSPHATASE MPK3"/>
    <property type="match status" value="1"/>
</dbReference>
<dbReference type="EMBL" id="BPWL01000004">
    <property type="protein sequence ID" value="GJJ09779.1"/>
    <property type="molecule type" value="Genomic_DNA"/>
</dbReference>
<dbReference type="GO" id="GO:0043409">
    <property type="term" value="P:negative regulation of MAPK cascade"/>
    <property type="evidence" value="ECO:0007669"/>
    <property type="project" value="TreeGrafter"/>
</dbReference>
<dbReference type="PANTHER" id="PTHR10159">
    <property type="entry name" value="DUAL SPECIFICITY PROTEIN PHOSPHATASE"/>
    <property type="match status" value="1"/>
</dbReference>
<name>A0AAV5A584_9AGAM</name>
<protein>
    <recommendedName>
        <fullName evidence="2">protein-tyrosine-phosphatase</fullName>
        <ecNumber evidence="2">3.1.3.48</ecNumber>
    </recommendedName>
</protein>
<dbReference type="Pfam" id="PF00782">
    <property type="entry name" value="DSPc"/>
    <property type="match status" value="1"/>
</dbReference>
<dbReference type="SUPFAM" id="SSF52799">
    <property type="entry name" value="(Phosphotyrosine protein) phosphatases II"/>
    <property type="match status" value="1"/>
</dbReference>
<dbReference type="InterPro" id="IPR000340">
    <property type="entry name" value="Dual-sp_phosphatase_cat-dom"/>
</dbReference>
<evidence type="ECO:0000313" key="6">
    <source>
        <dbReference type="EMBL" id="GJJ09779.1"/>
    </source>
</evidence>
<accession>A0AAV5A584</accession>
<keyword evidence="7" id="KW-1185">Reference proteome</keyword>
<evidence type="ECO:0000256" key="2">
    <source>
        <dbReference type="ARBA" id="ARBA00013064"/>
    </source>
</evidence>
<dbReference type="GO" id="GO:0004725">
    <property type="term" value="F:protein tyrosine phosphatase activity"/>
    <property type="evidence" value="ECO:0007669"/>
    <property type="project" value="UniProtKB-EC"/>
</dbReference>
<evidence type="ECO:0000256" key="1">
    <source>
        <dbReference type="ARBA" id="ARBA00008601"/>
    </source>
</evidence>
<evidence type="ECO:0000313" key="7">
    <source>
        <dbReference type="Proteomes" id="UP001050691"/>
    </source>
</evidence>
<sequence length="274" mass="31055">MSSTAYSQNAGTSDENLIQDLAQAISKLSTTTPNRKPTSQNCVDPTRLWKSQIDRYLPLYPNAGKILSKVKIPSELTDRTRLQQFISSTSITPEGQPFPPQITEIFNRKLWFADQYSGTDKGELVRLGITHILCLGREGYHDKLCPSIPFIEHAVLRVPAAENLYDVPLVGIIDNGVSFVRSVLALGSEHKILIHCKRGDTWSPSIVIGVLMDRDGCSFDAAYCFVRARRRNVLLHEMVVKGVQQWWTLEKLRPELPEGRGYRRFKWAVDKEEQ</sequence>
<keyword evidence="3" id="KW-0378">Hydrolase</keyword>
<dbReference type="Gene3D" id="3.90.190.10">
    <property type="entry name" value="Protein tyrosine phosphatase superfamily"/>
    <property type="match status" value="1"/>
</dbReference>
<dbReference type="InterPro" id="IPR000387">
    <property type="entry name" value="Tyr_Pase_dom"/>
</dbReference>
<dbReference type="SMART" id="SM00195">
    <property type="entry name" value="DSPc"/>
    <property type="match status" value="1"/>
</dbReference>
<dbReference type="PROSITE" id="PS50056">
    <property type="entry name" value="TYR_PHOSPHATASE_2"/>
    <property type="match status" value="1"/>
</dbReference>
<organism evidence="6 7">
    <name type="scientific">Clathrus columnatus</name>
    <dbReference type="NCBI Taxonomy" id="1419009"/>
    <lineage>
        <taxon>Eukaryota</taxon>
        <taxon>Fungi</taxon>
        <taxon>Dikarya</taxon>
        <taxon>Basidiomycota</taxon>
        <taxon>Agaricomycotina</taxon>
        <taxon>Agaricomycetes</taxon>
        <taxon>Phallomycetidae</taxon>
        <taxon>Phallales</taxon>
        <taxon>Clathraceae</taxon>
        <taxon>Clathrus</taxon>
    </lineage>
</organism>
<comment type="caution">
    <text evidence="6">The sequence shown here is derived from an EMBL/GenBank/DDBJ whole genome shotgun (WGS) entry which is preliminary data.</text>
</comment>
<evidence type="ECO:0000256" key="3">
    <source>
        <dbReference type="ARBA" id="ARBA00022801"/>
    </source>
</evidence>
<evidence type="ECO:0000256" key="4">
    <source>
        <dbReference type="ARBA" id="ARBA00022912"/>
    </source>
</evidence>